<sequence length="158" mass="17819">MLVVKRSLVLNGLFKALKAEVSFLNRDLQYHQHYSLELSVLTNLRIVTQRSCDLSQDELRAFQPKCRDTVQIMTDASQKGWGSQVSRDLVSESTRQVQVCREANMTPSSSNLRELSAVLLSLMAFLRIIRDKSVQVLIDNIMCGSLCEFSGRPLPASK</sequence>
<keyword evidence="2" id="KW-1185">Reference proteome</keyword>
<organism evidence="1 2">
    <name type="scientific">Elysia crispata</name>
    <name type="common">lettuce slug</name>
    <dbReference type="NCBI Taxonomy" id="231223"/>
    <lineage>
        <taxon>Eukaryota</taxon>
        <taxon>Metazoa</taxon>
        <taxon>Spiralia</taxon>
        <taxon>Lophotrochozoa</taxon>
        <taxon>Mollusca</taxon>
        <taxon>Gastropoda</taxon>
        <taxon>Heterobranchia</taxon>
        <taxon>Euthyneura</taxon>
        <taxon>Panpulmonata</taxon>
        <taxon>Sacoglossa</taxon>
        <taxon>Placobranchoidea</taxon>
        <taxon>Plakobranchidae</taxon>
        <taxon>Elysia</taxon>
    </lineage>
</organism>
<protein>
    <submittedName>
        <fullName evidence="1">Uncharacterized protein</fullName>
    </submittedName>
</protein>
<accession>A0AAE0YDJ0</accession>
<dbReference type="EMBL" id="JAWDGP010006454">
    <property type="protein sequence ID" value="KAK3740905.1"/>
    <property type="molecule type" value="Genomic_DNA"/>
</dbReference>
<gene>
    <name evidence="1" type="ORF">RRG08_013381</name>
</gene>
<proteinExistence type="predicted"/>
<evidence type="ECO:0000313" key="2">
    <source>
        <dbReference type="Proteomes" id="UP001283361"/>
    </source>
</evidence>
<reference evidence="1" key="1">
    <citation type="journal article" date="2023" name="G3 (Bethesda)">
        <title>A reference genome for the long-term kleptoplast-retaining sea slug Elysia crispata morphotype clarki.</title>
        <authorList>
            <person name="Eastman K.E."/>
            <person name="Pendleton A.L."/>
            <person name="Shaikh M.A."/>
            <person name="Suttiyut T."/>
            <person name="Ogas R."/>
            <person name="Tomko P."/>
            <person name="Gavelis G."/>
            <person name="Widhalm J.R."/>
            <person name="Wisecaver J.H."/>
        </authorList>
    </citation>
    <scope>NUCLEOTIDE SEQUENCE</scope>
    <source>
        <strain evidence="1">ECLA1</strain>
    </source>
</reference>
<comment type="caution">
    <text evidence="1">The sequence shown here is derived from an EMBL/GenBank/DDBJ whole genome shotgun (WGS) entry which is preliminary data.</text>
</comment>
<evidence type="ECO:0000313" key="1">
    <source>
        <dbReference type="EMBL" id="KAK3740905.1"/>
    </source>
</evidence>
<dbReference type="Proteomes" id="UP001283361">
    <property type="component" value="Unassembled WGS sequence"/>
</dbReference>
<name>A0AAE0YDJ0_9GAST</name>
<dbReference type="AlphaFoldDB" id="A0AAE0YDJ0"/>